<dbReference type="GO" id="GO:0004750">
    <property type="term" value="F:D-ribulose-phosphate 3-epimerase activity"/>
    <property type="evidence" value="ECO:0007669"/>
    <property type="project" value="UniProtKB-UniRule"/>
</dbReference>
<dbReference type="AlphaFoldDB" id="A0A9D1TS46"/>
<evidence type="ECO:0000313" key="16">
    <source>
        <dbReference type="Proteomes" id="UP000823990"/>
    </source>
</evidence>
<evidence type="ECO:0000256" key="4">
    <source>
        <dbReference type="ARBA" id="ARBA00001947"/>
    </source>
</evidence>
<evidence type="ECO:0000256" key="3">
    <source>
        <dbReference type="ARBA" id="ARBA00001941"/>
    </source>
</evidence>
<evidence type="ECO:0000256" key="13">
    <source>
        <dbReference type="PIRSR" id="PIRSR001461-2"/>
    </source>
</evidence>
<feature type="binding site" evidence="10">
    <location>
        <begin position="175"/>
        <end position="177"/>
    </location>
    <ligand>
        <name>substrate</name>
    </ligand>
</feature>
<feature type="binding site" evidence="10 14">
    <location>
        <position position="66"/>
    </location>
    <ligand>
        <name>substrate</name>
    </ligand>
</feature>
<comment type="similarity">
    <text evidence="6 10 11">Belongs to the ribulose-phosphate 3-epimerase family.</text>
</comment>
<accession>A0A9D1TS46</accession>
<feature type="binding site" evidence="10 13">
    <location>
        <position position="66"/>
    </location>
    <ligand>
        <name>a divalent metal cation</name>
        <dbReference type="ChEBI" id="CHEBI:60240"/>
    </ligand>
</feature>
<dbReference type="PIRSF" id="PIRSF001461">
    <property type="entry name" value="RPE"/>
    <property type="match status" value="1"/>
</dbReference>
<name>A0A9D1TS46_9FIRM</name>
<keyword evidence="13" id="KW-0862">Zinc</keyword>
<evidence type="ECO:0000256" key="9">
    <source>
        <dbReference type="ARBA" id="ARBA00023235"/>
    </source>
</evidence>
<dbReference type="InterPro" id="IPR026019">
    <property type="entry name" value="Ribul_P_3_epim"/>
</dbReference>
<feature type="active site" description="Proton donor" evidence="10 12">
    <location>
        <position position="175"/>
    </location>
</feature>
<dbReference type="GO" id="GO:0019323">
    <property type="term" value="P:pentose catabolic process"/>
    <property type="evidence" value="ECO:0007669"/>
    <property type="project" value="UniProtKB-UniRule"/>
</dbReference>
<gene>
    <name evidence="10 15" type="primary">rpe</name>
    <name evidence="15" type="ORF">H9892_07125</name>
</gene>
<evidence type="ECO:0000313" key="15">
    <source>
        <dbReference type="EMBL" id="HIW03094.1"/>
    </source>
</evidence>
<feature type="active site" description="Proton acceptor" evidence="10 12">
    <location>
        <position position="35"/>
    </location>
</feature>
<reference evidence="15" key="1">
    <citation type="journal article" date="2021" name="PeerJ">
        <title>Extensive microbial diversity within the chicken gut microbiome revealed by metagenomics and culture.</title>
        <authorList>
            <person name="Gilroy R."/>
            <person name="Ravi A."/>
            <person name="Getino M."/>
            <person name="Pursley I."/>
            <person name="Horton D.L."/>
            <person name="Alikhan N.F."/>
            <person name="Baker D."/>
            <person name="Gharbi K."/>
            <person name="Hall N."/>
            <person name="Watson M."/>
            <person name="Adriaenssens E.M."/>
            <person name="Foster-Nyarko E."/>
            <person name="Jarju S."/>
            <person name="Secka A."/>
            <person name="Antonio M."/>
            <person name="Oren A."/>
            <person name="Chaudhuri R.R."/>
            <person name="La Ragione R."/>
            <person name="Hildebrand F."/>
            <person name="Pallen M.J."/>
        </authorList>
    </citation>
    <scope>NUCLEOTIDE SEQUENCE</scope>
    <source>
        <strain evidence="15">12435</strain>
    </source>
</reference>
<organism evidence="15 16">
    <name type="scientific">Candidatus Protoclostridium stercorigallinarum</name>
    <dbReference type="NCBI Taxonomy" id="2838741"/>
    <lineage>
        <taxon>Bacteria</taxon>
        <taxon>Bacillati</taxon>
        <taxon>Bacillota</taxon>
        <taxon>Clostridia</taxon>
        <taxon>Candidatus Protoclostridium</taxon>
    </lineage>
</organism>
<comment type="cofactor">
    <cofactor evidence="5">
        <name>Fe(2+)</name>
        <dbReference type="ChEBI" id="CHEBI:29033"/>
    </cofactor>
</comment>
<evidence type="ECO:0000256" key="1">
    <source>
        <dbReference type="ARBA" id="ARBA00001782"/>
    </source>
</evidence>
<evidence type="ECO:0000256" key="8">
    <source>
        <dbReference type="ARBA" id="ARBA00022723"/>
    </source>
</evidence>
<comment type="function">
    <text evidence="10">Catalyzes the reversible epimerization of D-ribulose 5-phosphate to D-xylulose 5-phosphate.</text>
</comment>
<feature type="binding site" evidence="10 14">
    <location>
        <begin position="197"/>
        <end position="198"/>
    </location>
    <ligand>
        <name>substrate</name>
    </ligand>
</feature>
<feature type="binding site" evidence="10 14">
    <location>
        <position position="8"/>
    </location>
    <ligand>
        <name>substrate</name>
    </ligand>
</feature>
<keyword evidence="13" id="KW-0464">Manganese</keyword>
<dbReference type="InterPro" id="IPR011060">
    <property type="entry name" value="RibuloseP-bd_barrel"/>
</dbReference>
<dbReference type="NCBIfam" id="TIGR01163">
    <property type="entry name" value="rpe"/>
    <property type="match status" value="1"/>
</dbReference>
<evidence type="ECO:0000256" key="10">
    <source>
        <dbReference type="HAMAP-Rule" id="MF_02227"/>
    </source>
</evidence>
<dbReference type="HAMAP" id="MF_02227">
    <property type="entry name" value="RPE"/>
    <property type="match status" value="1"/>
</dbReference>
<feature type="binding site" evidence="10 13">
    <location>
        <position position="33"/>
    </location>
    <ligand>
        <name>a divalent metal cation</name>
        <dbReference type="ChEBI" id="CHEBI:60240"/>
    </ligand>
</feature>
<dbReference type="FunFam" id="3.20.20.70:FF:000004">
    <property type="entry name" value="Ribulose-phosphate 3-epimerase"/>
    <property type="match status" value="1"/>
</dbReference>
<protein>
    <recommendedName>
        <fullName evidence="7 10">Ribulose-phosphate 3-epimerase</fullName>
        <ecNumber evidence="7 10">5.1.3.1</ecNumber>
    </recommendedName>
</protein>
<keyword evidence="10 11" id="KW-0119">Carbohydrate metabolism</keyword>
<feature type="binding site" evidence="10 14">
    <location>
        <begin position="142"/>
        <end position="145"/>
    </location>
    <ligand>
        <name>substrate</name>
    </ligand>
</feature>
<comment type="cofactor">
    <cofactor evidence="3">
        <name>Co(2+)</name>
        <dbReference type="ChEBI" id="CHEBI:48828"/>
    </cofactor>
</comment>
<comment type="cofactor">
    <cofactor evidence="2">
        <name>Mn(2+)</name>
        <dbReference type="ChEBI" id="CHEBI:29035"/>
    </cofactor>
</comment>
<dbReference type="GO" id="GO:0006098">
    <property type="term" value="P:pentose-phosphate shunt"/>
    <property type="evidence" value="ECO:0007669"/>
    <property type="project" value="UniProtKB-UniRule"/>
</dbReference>
<dbReference type="NCBIfam" id="NF004076">
    <property type="entry name" value="PRK05581.1-4"/>
    <property type="match status" value="1"/>
</dbReference>
<evidence type="ECO:0000256" key="11">
    <source>
        <dbReference type="PIRNR" id="PIRNR001461"/>
    </source>
</evidence>
<keyword evidence="13" id="KW-0170">Cobalt</keyword>
<feature type="binding site" evidence="14">
    <location>
        <position position="177"/>
    </location>
    <ligand>
        <name>substrate</name>
    </ligand>
</feature>
<dbReference type="GO" id="GO:0005737">
    <property type="term" value="C:cytoplasm"/>
    <property type="evidence" value="ECO:0007669"/>
    <property type="project" value="UniProtKB-ARBA"/>
</dbReference>
<comment type="cofactor">
    <cofactor evidence="4">
        <name>Zn(2+)</name>
        <dbReference type="ChEBI" id="CHEBI:29105"/>
    </cofactor>
</comment>
<comment type="caution">
    <text evidence="15">The sequence shown here is derived from an EMBL/GenBank/DDBJ whole genome shotgun (WGS) entry which is preliminary data.</text>
</comment>
<comment type="pathway">
    <text evidence="10">Carbohydrate degradation.</text>
</comment>
<dbReference type="Pfam" id="PF00834">
    <property type="entry name" value="Ribul_P_3_epim"/>
    <property type="match status" value="1"/>
</dbReference>
<evidence type="ECO:0000256" key="6">
    <source>
        <dbReference type="ARBA" id="ARBA00009541"/>
    </source>
</evidence>
<keyword evidence="8 10" id="KW-0479">Metal-binding</keyword>
<dbReference type="EMBL" id="DXHS01000122">
    <property type="protein sequence ID" value="HIW03094.1"/>
    <property type="molecule type" value="Genomic_DNA"/>
</dbReference>
<evidence type="ECO:0000256" key="14">
    <source>
        <dbReference type="PIRSR" id="PIRSR001461-3"/>
    </source>
</evidence>
<comment type="catalytic activity">
    <reaction evidence="1 10 11">
        <text>D-ribulose 5-phosphate = D-xylulose 5-phosphate</text>
        <dbReference type="Rhea" id="RHEA:13677"/>
        <dbReference type="ChEBI" id="CHEBI:57737"/>
        <dbReference type="ChEBI" id="CHEBI:58121"/>
        <dbReference type="EC" id="5.1.3.1"/>
    </reaction>
</comment>
<dbReference type="Proteomes" id="UP000823990">
    <property type="component" value="Unassembled WGS sequence"/>
</dbReference>
<reference evidence="15" key="2">
    <citation type="submission" date="2021-04" db="EMBL/GenBank/DDBJ databases">
        <authorList>
            <person name="Gilroy R."/>
        </authorList>
    </citation>
    <scope>NUCLEOTIDE SEQUENCE</scope>
    <source>
        <strain evidence="15">12435</strain>
    </source>
</reference>
<keyword evidence="9 10" id="KW-0413">Isomerase</keyword>
<proteinExistence type="inferred from homology"/>
<evidence type="ECO:0000256" key="5">
    <source>
        <dbReference type="ARBA" id="ARBA00001954"/>
    </source>
</evidence>
<feature type="binding site" evidence="10 13">
    <location>
        <position position="35"/>
    </location>
    <ligand>
        <name>a divalent metal cation</name>
        <dbReference type="ChEBI" id="CHEBI:60240"/>
    </ligand>
</feature>
<dbReference type="InterPro" id="IPR013785">
    <property type="entry name" value="Aldolase_TIM"/>
</dbReference>
<evidence type="ECO:0000256" key="12">
    <source>
        <dbReference type="PIRSR" id="PIRSR001461-1"/>
    </source>
</evidence>
<evidence type="ECO:0000256" key="2">
    <source>
        <dbReference type="ARBA" id="ARBA00001936"/>
    </source>
</evidence>
<dbReference type="EC" id="5.1.3.1" evidence="7 10"/>
<dbReference type="SUPFAM" id="SSF51366">
    <property type="entry name" value="Ribulose-phoshate binding barrel"/>
    <property type="match status" value="1"/>
</dbReference>
<sequence length="217" mass="23445">MAVKAAPSILSGDFSRMGEEVTRMERAGADMIHCDVMDGIFVPNLTFGHKMVADLRKYATTPLDVHLMIDRPERYLDRYVEAGADRLCFHVEATKTVLVNLERIRAAGLKAGIAICPETSAESIFDYLSYCDFVIVMGVHPGFSGQKYIPNTTNKLKALKKEIADRGLSVQLEMDGGANEANVAAIAAAGADVIVSGSCAFNTPTPEKVIATFQGRA</sequence>
<dbReference type="InterPro" id="IPR000056">
    <property type="entry name" value="Ribul_P_3_epim-like"/>
</dbReference>
<dbReference type="GO" id="GO:0046872">
    <property type="term" value="F:metal ion binding"/>
    <property type="evidence" value="ECO:0007669"/>
    <property type="project" value="UniProtKB-UniRule"/>
</dbReference>
<comment type="cofactor">
    <cofactor evidence="10 13">
        <name>a divalent metal cation</name>
        <dbReference type="ChEBI" id="CHEBI:60240"/>
    </cofactor>
    <text evidence="10 13">Binds 1 divalent metal cation per subunit.</text>
</comment>
<feature type="binding site" evidence="10 13">
    <location>
        <position position="175"/>
    </location>
    <ligand>
        <name>a divalent metal cation</name>
        <dbReference type="ChEBI" id="CHEBI:60240"/>
    </ligand>
</feature>
<dbReference type="CDD" id="cd00429">
    <property type="entry name" value="RPE"/>
    <property type="match status" value="1"/>
</dbReference>
<dbReference type="Gene3D" id="3.20.20.70">
    <property type="entry name" value="Aldolase class I"/>
    <property type="match status" value="1"/>
</dbReference>
<evidence type="ECO:0000256" key="7">
    <source>
        <dbReference type="ARBA" id="ARBA00013188"/>
    </source>
</evidence>
<dbReference type="PANTHER" id="PTHR11749">
    <property type="entry name" value="RIBULOSE-5-PHOSPHATE-3-EPIMERASE"/>
    <property type="match status" value="1"/>
</dbReference>